<evidence type="ECO:0000256" key="4">
    <source>
        <dbReference type="ARBA" id="ARBA00022679"/>
    </source>
</evidence>
<dbReference type="Gene3D" id="2.160.10.10">
    <property type="entry name" value="Hexapeptide repeat proteins"/>
    <property type="match status" value="1"/>
</dbReference>
<evidence type="ECO:0000256" key="6">
    <source>
        <dbReference type="ARBA" id="ARBA00023251"/>
    </source>
</evidence>
<evidence type="ECO:0000256" key="5">
    <source>
        <dbReference type="ARBA" id="ARBA00022737"/>
    </source>
</evidence>
<organism evidence="9 10">
    <name type="scientific">Aeromonas caviae</name>
    <name type="common">Aeromonas punctata</name>
    <dbReference type="NCBI Taxonomy" id="648"/>
    <lineage>
        <taxon>Bacteria</taxon>
        <taxon>Pseudomonadati</taxon>
        <taxon>Pseudomonadota</taxon>
        <taxon>Gammaproteobacteria</taxon>
        <taxon>Aeromonadales</taxon>
        <taxon>Aeromonadaceae</taxon>
        <taxon>Aeromonas</taxon>
    </lineage>
</organism>
<keyword evidence="6" id="KW-0046">Antibiotic resistance</keyword>
<proteinExistence type="inferred from homology"/>
<dbReference type="RefSeq" id="WP_052815376.1">
    <property type="nucleotide sequence ID" value="NZ_CDBS01000161.1"/>
</dbReference>
<evidence type="ECO:0000256" key="2">
    <source>
        <dbReference type="ARBA" id="ARBA00013235"/>
    </source>
</evidence>
<keyword evidence="7" id="KW-0012">Acyltransferase</keyword>
<dbReference type="EC" id="2.3.1.28" evidence="2"/>
<protein>
    <recommendedName>
        <fullName evidence="3">Chloramphenicol acetyltransferase</fullName>
        <ecNumber evidence="2">2.3.1.28</ecNumber>
    </recommendedName>
</protein>
<dbReference type="InterPro" id="IPR050179">
    <property type="entry name" value="Trans_hexapeptide_repeat"/>
</dbReference>
<comment type="similarity">
    <text evidence="1">Belongs to the transferase hexapeptide repeat family.</text>
</comment>
<dbReference type="EMBL" id="CP025706">
    <property type="protein sequence ID" value="AXB04966.1"/>
    <property type="molecule type" value="Genomic_DNA"/>
</dbReference>
<evidence type="ECO:0000256" key="7">
    <source>
        <dbReference type="ARBA" id="ARBA00023315"/>
    </source>
</evidence>
<gene>
    <name evidence="9" type="ORF">C1C91_08085</name>
</gene>
<dbReference type="PANTHER" id="PTHR43300:SF12">
    <property type="entry name" value="CHLORAMPHENICOL ACETYLTRANSFERASE"/>
    <property type="match status" value="1"/>
</dbReference>
<dbReference type="Pfam" id="PF00132">
    <property type="entry name" value="Hexapep"/>
    <property type="match status" value="1"/>
</dbReference>
<evidence type="ECO:0000313" key="9">
    <source>
        <dbReference type="EMBL" id="AXB04966.1"/>
    </source>
</evidence>
<dbReference type="SUPFAM" id="SSF51161">
    <property type="entry name" value="Trimeric LpxA-like enzymes"/>
    <property type="match status" value="1"/>
</dbReference>
<dbReference type="GO" id="GO:0046677">
    <property type="term" value="P:response to antibiotic"/>
    <property type="evidence" value="ECO:0007669"/>
    <property type="project" value="UniProtKB-KW"/>
</dbReference>
<comment type="catalytic activity">
    <reaction evidence="8">
        <text>chloramphenicol + acetyl-CoA = chloramphenicol 3-acetate + CoA</text>
        <dbReference type="Rhea" id="RHEA:18421"/>
        <dbReference type="ChEBI" id="CHEBI:16730"/>
        <dbReference type="ChEBI" id="CHEBI:17698"/>
        <dbReference type="ChEBI" id="CHEBI:57287"/>
        <dbReference type="ChEBI" id="CHEBI:57288"/>
        <dbReference type="EC" id="2.3.1.28"/>
    </reaction>
</comment>
<dbReference type="PANTHER" id="PTHR43300">
    <property type="entry name" value="ACETYLTRANSFERASE"/>
    <property type="match status" value="1"/>
</dbReference>
<keyword evidence="4 9" id="KW-0808">Transferase</keyword>
<dbReference type="InterPro" id="IPR011004">
    <property type="entry name" value="Trimer_LpxA-like_sf"/>
</dbReference>
<sequence length="221" mass="24919">MENPFGSWLESQVIRDHLTNPNIEAGEYSYYSGYYHGKPFEDHCVRYLLGDGSTRESWDSGQWGKEVDRLIIGKFCSITSGATFMLAGNQGHRMDWVSTFPFDAARFGDGVQDGFLRKGDTRIGNDVWIGSEAMIMPGITIGDGAVIATRAVVTRDVAPYSIVGGNPARPIRPRFDEEQVAMLQAMQWWDWPLPRLQAAMPLLCSNDITALYHHWREELAR</sequence>
<dbReference type="PROSITE" id="PS00101">
    <property type="entry name" value="HEXAPEP_TRANSFERASES"/>
    <property type="match status" value="1"/>
</dbReference>
<dbReference type="GO" id="GO:0008811">
    <property type="term" value="F:chloramphenicol O-acetyltransferase activity"/>
    <property type="evidence" value="ECO:0007669"/>
    <property type="project" value="UniProtKB-EC"/>
</dbReference>
<evidence type="ECO:0000256" key="1">
    <source>
        <dbReference type="ARBA" id="ARBA00007274"/>
    </source>
</evidence>
<evidence type="ECO:0000256" key="3">
    <source>
        <dbReference type="ARBA" id="ARBA00020291"/>
    </source>
</evidence>
<keyword evidence="5" id="KW-0677">Repeat</keyword>
<dbReference type="Proteomes" id="UP000266778">
    <property type="component" value="Chromosome"/>
</dbReference>
<evidence type="ECO:0000313" key="10">
    <source>
        <dbReference type="Proteomes" id="UP000266778"/>
    </source>
</evidence>
<dbReference type="InterPro" id="IPR018357">
    <property type="entry name" value="Hexapep_transf_CS"/>
</dbReference>
<dbReference type="AlphaFoldDB" id="A0A3S5WZ12"/>
<name>A0A3S5WZ12_AERCA</name>
<reference evidence="9" key="1">
    <citation type="journal article" date="2019" name="J Environ">
        <title>Genetic characterization and potential molecular dissemination mechanism of tet (31) gene in Aeromonas caviae from an oxytetracycline wastewater treatment system.</title>
        <authorList>
            <person name="Shi Y."/>
            <person name="Tian Z."/>
            <person name="Leclercq S.O."/>
            <person name="Zhang H."/>
            <person name="Yang M."/>
            <person name="Zhang Y."/>
        </authorList>
    </citation>
    <scope>NUCLEOTIDE SEQUENCE</scope>
    <source>
        <strain evidence="9">T25-39</strain>
    </source>
</reference>
<dbReference type="CDD" id="cd03349">
    <property type="entry name" value="LbH_XAT"/>
    <property type="match status" value="1"/>
</dbReference>
<accession>A0A3S5WZ12</accession>
<dbReference type="InterPro" id="IPR001451">
    <property type="entry name" value="Hexapep"/>
</dbReference>
<evidence type="ECO:0000256" key="8">
    <source>
        <dbReference type="ARBA" id="ARBA00047633"/>
    </source>
</evidence>